<dbReference type="EMBL" id="CACTIH010005426">
    <property type="protein sequence ID" value="CAA2991530.1"/>
    <property type="molecule type" value="Genomic_DNA"/>
</dbReference>
<name>A0A8S0SIU1_OLEEU</name>
<organism evidence="1 2">
    <name type="scientific">Olea europaea subsp. europaea</name>
    <dbReference type="NCBI Taxonomy" id="158383"/>
    <lineage>
        <taxon>Eukaryota</taxon>
        <taxon>Viridiplantae</taxon>
        <taxon>Streptophyta</taxon>
        <taxon>Embryophyta</taxon>
        <taxon>Tracheophyta</taxon>
        <taxon>Spermatophyta</taxon>
        <taxon>Magnoliopsida</taxon>
        <taxon>eudicotyledons</taxon>
        <taxon>Gunneridae</taxon>
        <taxon>Pentapetalae</taxon>
        <taxon>asterids</taxon>
        <taxon>lamiids</taxon>
        <taxon>Lamiales</taxon>
        <taxon>Oleaceae</taxon>
        <taxon>Oleeae</taxon>
        <taxon>Olea</taxon>
    </lineage>
</organism>
<comment type="caution">
    <text evidence="1">The sequence shown here is derived from an EMBL/GenBank/DDBJ whole genome shotgun (WGS) entry which is preliminary data.</text>
</comment>
<reference evidence="1 2" key="1">
    <citation type="submission" date="2019-12" db="EMBL/GenBank/DDBJ databases">
        <authorList>
            <person name="Alioto T."/>
            <person name="Alioto T."/>
            <person name="Gomez Garrido J."/>
        </authorList>
    </citation>
    <scope>NUCLEOTIDE SEQUENCE [LARGE SCALE GENOMIC DNA]</scope>
</reference>
<gene>
    <name evidence="1" type="ORF">OLEA9_A069102</name>
</gene>
<dbReference type="Gramene" id="OE9A069102T2">
    <property type="protein sequence ID" value="OE9A069102C2"/>
    <property type="gene ID" value="OE9A069102"/>
</dbReference>
<proteinExistence type="predicted"/>
<protein>
    <submittedName>
        <fullName evidence="1">Uncharacterized protein</fullName>
    </submittedName>
</protein>
<dbReference type="Proteomes" id="UP000594638">
    <property type="component" value="Unassembled WGS sequence"/>
</dbReference>
<evidence type="ECO:0000313" key="1">
    <source>
        <dbReference type="EMBL" id="CAA2991530.1"/>
    </source>
</evidence>
<keyword evidence="2" id="KW-1185">Reference proteome</keyword>
<evidence type="ECO:0000313" key="2">
    <source>
        <dbReference type="Proteomes" id="UP000594638"/>
    </source>
</evidence>
<sequence length="114" mass="12786">MGVVPKDSVNQSEALMEEGHFFLRGQNKQKEEDILLASISQLPISNSTSPWVVTKFHYDSSSDLTLGFTRPFSTISPIQGDQFIVSNRAFSWHSPIKDTPTMILEMDISHESPC</sequence>
<dbReference type="AlphaFoldDB" id="A0A8S0SIU1"/>
<accession>A0A8S0SIU1</accession>